<dbReference type="Proteomes" id="UP000317951">
    <property type="component" value="Unassembled WGS sequence"/>
</dbReference>
<dbReference type="GO" id="GO:0005525">
    <property type="term" value="F:GTP binding"/>
    <property type="evidence" value="ECO:0007669"/>
    <property type="project" value="UniProtKB-KW"/>
</dbReference>
<dbReference type="GO" id="GO:0003924">
    <property type="term" value="F:GTPase activity"/>
    <property type="evidence" value="ECO:0007669"/>
    <property type="project" value="InterPro"/>
</dbReference>
<dbReference type="InterPro" id="IPR027417">
    <property type="entry name" value="P-loop_NTPase"/>
</dbReference>
<dbReference type="GO" id="GO:0016020">
    <property type="term" value="C:membrane"/>
    <property type="evidence" value="ECO:0007669"/>
    <property type="project" value="UniProtKB-SubCell"/>
</dbReference>
<protein>
    <submittedName>
        <fullName evidence="8">50S ribosome-binding GTPase</fullName>
    </submittedName>
    <submittedName>
        <fullName evidence="9">GTP-binding protein</fullName>
    </submittedName>
</protein>
<evidence type="ECO:0000313" key="10">
    <source>
        <dbReference type="Proteomes" id="UP000182858"/>
    </source>
</evidence>
<feature type="domain" description="G" evidence="7">
    <location>
        <begin position="47"/>
        <end position="152"/>
    </location>
</feature>
<keyword evidence="6" id="KW-0175">Coiled coil</keyword>
<dbReference type="Proteomes" id="UP000182858">
    <property type="component" value="Chromosome I"/>
</dbReference>
<evidence type="ECO:0000256" key="6">
    <source>
        <dbReference type="SAM" id="Coils"/>
    </source>
</evidence>
<accession>A0A5C5QH68</accession>
<evidence type="ECO:0000313" key="8">
    <source>
        <dbReference type="EMBL" id="SDG31700.1"/>
    </source>
</evidence>
<gene>
    <name evidence="9" type="ORF">FIV36_11995</name>
    <name evidence="8" type="ORF">SAMN05216591_5644</name>
</gene>
<reference evidence="9 11" key="2">
    <citation type="submission" date="2019-06" db="EMBL/GenBank/DDBJ databases">
        <title>Pseudomonas bimorpha sp. nov. isolated from bovine raw milk and skim milk concentrate.</title>
        <authorList>
            <person name="Hofmann K."/>
            <person name="Huptas C."/>
            <person name="Doll E."/>
            <person name="Scherer S."/>
            <person name="Wenning M."/>
        </authorList>
    </citation>
    <scope>NUCLEOTIDE SEQUENCE [LARGE SCALE GENOMIC DNA]</scope>
    <source>
        <strain evidence="9 11">DSM 17835</strain>
    </source>
</reference>
<keyword evidence="10" id="KW-1185">Reference proteome</keyword>
<dbReference type="CDD" id="cd09912">
    <property type="entry name" value="DLP_2"/>
    <property type="match status" value="1"/>
</dbReference>
<evidence type="ECO:0000256" key="2">
    <source>
        <dbReference type="ARBA" id="ARBA00022741"/>
    </source>
</evidence>
<evidence type="ECO:0000313" key="9">
    <source>
        <dbReference type="EMBL" id="TWS04644.1"/>
    </source>
</evidence>
<dbReference type="EMBL" id="VFET01000008">
    <property type="protein sequence ID" value="TWS04644.1"/>
    <property type="molecule type" value="Genomic_DNA"/>
</dbReference>
<keyword evidence="3" id="KW-0378">Hydrolase</keyword>
<name>A0A5C5QH68_9PSED</name>
<keyword evidence="2" id="KW-0547">Nucleotide-binding</keyword>
<dbReference type="OrthoDB" id="238366at2"/>
<evidence type="ECO:0000256" key="1">
    <source>
        <dbReference type="ARBA" id="ARBA00004370"/>
    </source>
</evidence>
<dbReference type="AlphaFoldDB" id="A0A5C5QH68"/>
<evidence type="ECO:0000259" key="7">
    <source>
        <dbReference type="Pfam" id="PF01926"/>
    </source>
</evidence>
<dbReference type="SUPFAM" id="SSF52540">
    <property type="entry name" value="P-loop containing nucleoside triphosphate hydrolases"/>
    <property type="match status" value="1"/>
</dbReference>
<dbReference type="PANTHER" id="PTHR10465:SF0">
    <property type="entry name" value="SARCALUMENIN"/>
    <property type="match status" value="1"/>
</dbReference>
<feature type="coiled-coil region" evidence="6">
    <location>
        <begin position="299"/>
        <end position="345"/>
    </location>
</feature>
<evidence type="ECO:0000256" key="5">
    <source>
        <dbReference type="ARBA" id="ARBA00023136"/>
    </source>
</evidence>
<keyword evidence="4" id="KW-0342">GTP-binding</keyword>
<dbReference type="Gene3D" id="3.40.50.300">
    <property type="entry name" value="P-loop containing nucleotide triphosphate hydrolases"/>
    <property type="match status" value="1"/>
</dbReference>
<proteinExistence type="predicted"/>
<dbReference type="Pfam" id="PF01926">
    <property type="entry name" value="MMR_HSR1"/>
    <property type="match status" value="1"/>
</dbReference>
<organism evidence="9 11">
    <name type="scientific">Pseudomonas extremaustralis</name>
    <dbReference type="NCBI Taxonomy" id="359110"/>
    <lineage>
        <taxon>Bacteria</taxon>
        <taxon>Pseudomonadati</taxon>
        <taxon>Pseudomonadota</taxon>
        <taxon>Gammaproteobacteria</taxon>
        <taxon>Pseudomonadales</taxon>
        <taxon>Pseudomonadaceae</taxon>
        <taxon>Pseudomonas</taxon>
    </lineage>
</organism>
<evidence type="ECO:0000256" key="4">
    <source>
        <dbReference type="ARBA" id="ARBA00023134"/>
    </source>
</evidence>
<evidence type="ECO:0000313" key="11">
    <source>
        <dbReference type="Proteomes" id="UP000317951"/>
    </source>
</evidence>
<reference evidence="8 10" key="1">
    <citation type="submission" date="2016-10" db="EMBL/GenBank/DDBJ databases">
        <authorList>
            <person name="Varghese N."/>
            <person name="Submissions S."/>
        </authorList>
    </citation>
    <scope>NUCLEOTIDE SEQUENCE [LARGE SCALE GENOMIC DNA]</scope>
    <source>
        <strain evidence="8 10">DSM 17835</strain>
    </source>
</reference>
<dbReference type="GeneID" id="78556941"/>
<sequence length="547" mass="60031">MTEQPPMSHVLSLYNDVDELCAVYNPQAVPAIRKMVAARKASAAATIMVYGVYNAGKSTLINALLGAELAQVADTPETYSIQGYRWGDFEILDTPGIDAPQAHQQVTREQLYGADVVIFVVNPLGVVEEEATLSALLELVERNKQIFLVLNRKNPLEPLEAERIKDQLRERLQQMAQARGLASVLQAIPILEVNARSALKAKLERKANLLQNSGFPKFESELNHFFASIEQRQILAGVATELSGFLGETLALLDQQRDQASSARIDAFYAQIARREIDLRSLLKALVQGKSSAVAKGAMMAMHQDAEGAQAKIDELIRRANEQVCGELDDELKRLALDAAQLLEDMIGQIRMQHADMPSTGALNIPGVSVDQPCAETGSAIDMSLLEASVRQAGGALKAEHVVTAMKLGKEWLPTLFKGIGPVTMGKVAEQVVGKVLPVIGVVYQVGKLIYDAVAGDPEQQRLEEQARQEQQARERRDQAITSLGDDIAWEFSRALTEVVDTNIKSNFALVNDKLKALRGSLNQTERKLSEDRELLVQCQVTLDTYV</sequence>
<dbReference type="InterPro" id="IPR027094">
    <property type="entry name" value="Mitofusin_fam"/>
</dbReference>
<dbReference type="EMBL" id="LT629689">
    <property type="protein sequence ID" value="SDG31700.1"/>
    <property type="molecule type" value="Genomic_DNA"/>
</dbReference>
<dbReference type="PANTHER" id="PTHR10465">
    <property type="entry name" value="TRANSMEMBRANE GTPASE FZO1"/>
    <property type="match status" value="1"/>
</dbReference>
<dbReference type="InterPro" id="IPR006073">
    <property type="entry name" value="GTP-bd"/>
</dbReference>
<keyword evidence="5" id="KW-0472">Membrane</keyword>
<comment type="subcellular location">
    <subcellularLocation>
        <location evidence="1">Membrane</location>
    </subcellularLocation>
</comment>
<dbReference type="RefSeq" id="WP_130926018.1">
    <property type="nucleotide sequence ID" value="NZ_LT629689.1"/>
</dbReference>
<evidence type="ECO:0000256" key="3">
    <source>
        <dbReference type="ARBA" id="ARBA00022801"/>
    </source>
</evidence>